<dbReference type="SUPFAM" id="SSF50891">
    <property type="entry name" value="Cyclophilin-like"/>
    <property type="match status" value="1"/>
</dbReference>
<dbReference type="SUPFAM" id="SSF160467">
    <property type="entry name" value="PH0987 N-terminal domain-like"/>
    <property type="match status" value="1"/>
</dbReference>
<keyword evidence="3" id="KW-0067">ATP-binding</keyword>
<dbReference type="Gene3D" id="2.40.100.10">
    <property type="entry name" value="Cyclophilin-like"/>
    <property type="match status" value="1"/>
</dbReference>
<dbReference type="PANTHER" id="PTHR34698">
    <property type="entry name" value="5-OXOPROLINASE SUBUNIT B"/>
    <property type="match status" value="1"/>
</dbReference>
<dbReference type="EMBL" id="SCWB01000010">
    <property type="protein sequence ID" value="TDM10503.1"/>
    <property type="molecule type" value="Genomic_DNA"/>
</dbReference>
<dbReference type="SMART" id="SM00796">
    <property type="entry name" value="AHS1"/>
    <property type="match status" value="1"/>
</dbReference>
<evidence type="ECO:0000313" key="6">
    <source>
        <dbReference type="Proteomes" id="UP000294802"/>
    </source>
</evidence>
<keyword evidence="2 5" id="KW-0378">Hydrolase</keyword>
<evidence type="ECO:0000256" key="1">
    <source>
        <dbReference type="ARBA" id="ARBA00022741"/>
    </source>
</evidence>
<dbReference type="AlphaFoldDB" id="A0A4R6BTT4"/>
<dbReference type="RefSeq" id="WP_133443901.1">
    <property type="nucleotide sequence ID" value="NZ_SCWB01000010.1"/>
</dbReference>
<dbReference type="Pfam" id="PF02682">
    <property type="entry name" value="CT_C_D"/>
    <property type="match status" value="1"/>
</dbReference>
<dbReference type="PANTHER" id="PTHR34698:SF2">
    <property type="entry name" value="5-OXOPROLINASE SUBUNIT B"/>
    <property type="match status" value="1"/>
</dbReference>
<comment type="caution">
    <text evidence="5">The sequence shown here is derived from an EMBL/GenBank/DDBJ whole genome shotgun (WGS) entry which is preliminary data.</text>
</comment>
<dbReference type="Proteomes" id="UP000294802">
    <property type="component" value="Unassembled WGS sequence"/>
</dbReference>
<dbReference type="InterPro" id="IPR003833">
    <property type="entry name" value="CT_C_D"/>
</dbReference>
<keyword evidence="6" id="KW-1185">Reference proteome</keyword>
<dbReference type="InterPro" id="IPR010016">
    <property type="entry name" value="PxpB"/>
</dbReference>
<dbReference type="Gene3D" id="3.30.1360.40">
    <property type="match status" value="1"/>
</dbReference>
<dbReference type="GO" id="GO:0017168">
    <property type="term" value="F:5-oxoprolinase (ATP-hydrolyzing) activity"/>
    <property type="evidence" value="ECO:0007669"/>
    <property type="project" value="UniProtKB-EC"/>
</dbReference>
<reference evidence="5 6" key="1">
    <citation type="submission" date="2019-01" db="EMBL/GenBank/DDBJ databases">
        <title>Draft genome sequences of the type strains of six Macrococcus species.</title>
        <authorList>
            <person name="Mazhar S."/>
            <person name="Altermann E."/>
            <person name="Hill C."/>
            <person name="Mcauliffe O."/>
        </authorList>
    </citation>
    <scope>NUCLEOTIDE SEQUENCE [LARGE SCALE GENOMIC DNA]</scope>
    <source>
        <strain evidence="5 6">CCM4815</strain>
    </source>
</reference>
<dbReference type="EC" id="3.5.2.9" evidence="5"/>
<dbReference type="GO" id="GO:0005524">
    <property type="term" value="F:ATP binding"/>
    <property type="evidence" value="ECO:0007669"/>
    <property type="project" value="UniProtKB-KW"/>
</dbReference>
<gene>
    <name evidence="5" type="primary">pxpB</name>
    <name evidence="5" type="ORF">ERX29_06545</name>
</gene>
<dbReference type="InterPro" id="IPR029000">
    <property type="entry name" value="Cyclophilin-like_dom_sf"/>
</dbReference>
<dbReference type="NCBIfam" id="TIGR00370">
    <property type="entry name" value="5-oxoprolinase subunit PxpB"/>
    <property type="match status" value="1"/>
</dbReference>
<accession>A0A4R6BTT4</accession>
<evidence type="ECO:0000256" key="2">
    <source>
        <dbReference type="ARBA" id="ARBA00022801"/>
    </source>
</evidence>
<keyword evidence="1" id="KW-0547">Nucleotide-binding</keyword>
<name>A0A4R6BTT4_9STAP</name>
<evidence type="ECO:0000259" key="4">
    <source>
        <dbReference type="SMART" id="SM00796"/>
    </source>
</evidence>
<evidence type="ECO:0000256" key="3">
    <source>
        <dbReference type="ARBA" id="ARBA00022840"/>
    </source>
</evidence>
<evidence type="ECO:0000313" key="5">
    <source>
        <dbReference type="EMBL" id="TDM10503.1"/>
    </source>
</evidence>
<proteinExistence type="predicted"/>
<organism evidence="5 6">
    <name type="scientific">Macrococcus lamae</name>
    <dbReference type="NCBI Taxonomy" id="198484"/>
    <lineage>
        <taxon>Bacteria</taxon>
        <taxon>Bacillati</taxon>
        <taxon>Bacillota</taxon>
        <taxon>Bacilli</taxon>
        <taxon>Bacillales</taxon>
        <taxon>Staphylococcaceae</taxon>
        <taxon>Macrococcus</taxon>
    </lineage>
</organism>
<sequence>MEIIFTNENTISCIFDDVISETVNSQVIRLKQALEELDLPEVNEVVVSYNTVTIYFDDYKTTHAELKDKLTRLSVQSSTAQKRRIFVVPVCYDKDYALDLEELAMQTHLSEEEVVKRHTGRPYLVYMLGFMPGFPFLGGLDKSIAMPRRKQPRKRIPAGSVGIAGEQTGMYPLESPGGWNIIGRTPVKLFEADRQPEVYYEAGDYIQFKAITEQEFLAIEEDAAYQLEVREAE</sequence>
<protein>
    <submittedName>
        <fullName evidence="5">5-oxoprolinase subunit PxpB</fullName>
        <ecNumber evidence="5">3.5.2.9</ecNumber>
    </submittedName>
</protein>
<feature type="domain" description="Carboxyltransferase" evidence="4">
    <location>
        <begin position="1"/>
        <end position="200"/>
    </location>
</feature>
<dbReference type="OrthoDB" id="9778567at2"/>